<evidence type="ECO:0000256" key="1">
    <source>
        <dbReference type="ARBA" id="ARBA00004496"/>
    </source>
</evidence>
<dbReference type="InterPro" id="IPR036521">
    <property type="entry name" value="SRP19-like_sf"/>
</dbReference>
<gene>
    <name evidence="6" type="primary">SEC65</name>
    <name evidence="6" type="ORF">LTR09_001709</name>
</gene>
<organism evidence="6 7">
    <name type="scientific">Extremus antarcticus</name>
    <dbReference type="NCBI Taxonomy" id="702011"/>
    <lineage>
        <taxon>Eukaryota</taxon>
        <taxon>Fungi</taxon>
        <taxon>Dikarya</taxon>
        <taxon>Ascomycota</taxon>
        <taxon>Pezizomycotina</taxon>
        <taxon>Dothideomycetes</taxon>
        <taxon>Dothideomycetidae</taxon>
        <taxon>Mycosphaerellales</taxon>
        <taxon>Extremaceae</taxon>
        <taxon>Extremus</taxon>
    </lineage>
</organism>
<comment type="caution">
    <text evidence="6">The sequence shown here is derived from an EMBL/GenBank/DDBJ whole genome shotgun (WGS) entry which is preliminary data.</text>
</comment>
<feature type="compositionally biased region" description="Low complexity" evidence="5">
    <location>
        <begin position="59"/>
        <end position="73"/>
    </location>
</feature>
<dbReference type="FunFam" id="3.30.56.30:FF:000003">
    <property type="entry name" value="Signal recognition particle SEC65 subunit"/>
    <property type="match status" value="1"/>
</dbReference>
<feature type="compositionally biased region" description="Basic and acidic residues" evidence="5">
    <location>
        <begin position="77"/>
        <end position="86"/>
    </location>
</feature>
<sequence>MATPRIEEVSDSDSEPIDDPEEMDLDAFDFARPQGTLQPSAGEAAASQIDPETLQQILSTSNQQSSTQVQNAQGMSEQDRVKYAREQQQRSKNWQCLYPIYFDTSRSRQDGRRVRKEEGVKNPLARDLVDALQHIQTTHSTQLEVVFEPTKTHPKDWANPGRVRCNFTSPSKGRVTNKHHLLHLMSSYLKTHPTTEQSPMRLQLQGLPPPKDGKVPVPAVPRGFKMGTVLPLHSPALSGGGVSQNFMKDMMEGMGVAGGQLPPGLEGLANMANMGAGGGGGGKPKQKVMRVKRVWFQRPQTLPYAWTQAEAALQRRRQDTPESKMLVVGISRELPVAQSAGAKRDELRQ</sequence>
<evidence type="ECO:0000256" key="5">
    <source>
        <dbReference type="SAM" id="MobiDB-lite"/>
    </source>
</evidence>
<comment type="subcellular location">
    <subcellularLocation>
        <location evidence="1">Cytoplasm</location>
    </subcellularLocation>
</comment>
<protein>
    <submittedName>
        <fullName evidence="6">Signal recognition particle subunit</fullName>
    </submittedName>
</protein>
<dbReference type="EMBL" id="JAWDJX010000003">
    <property type="protein sequence ID" value="KAK3057525.1"/>
    <property type="molecule type" value="Genomic_DNA"/>
</dbReference>
<dbReference type="GO" id="GO:0008312">
    <property type="term" value="F:7S RNA binding"/>
    <property type="evidence" value="ECO:0007669"/>
    <property type="project" value="InterPro"/>
</dbReference>
<dbReference type="PANTHER" id="PTHR17453">
    <property type="entry name" value="SIGNAL RECOGNITION PARTICLE 19 KD PROTEIN"/>
    <property type="match status" value="1"/>
</dbReference>
<evidence type="ECO:0000256" key="4">
    <source>
        <dbReference type="ARBA" id="ARBA00023274"/>
    </source>
</evidence>
<reference evidence="6" key="1">
    <citation type="submission" date="2023-04" db="EMBL/GenBank/DDBJ databases">
        <title>Black Yeasts Isolated from many extreme environments.</title>
        <authorList>
            <person name="Coleine C."/>
            <person name="Stajich J.E."/>
            <person name="Selbmann L."/>
        </authorList>
    </citation>
    <scope>NUCLEOTIDE SEQUENCE</scope>
    <source>
        <strain evidence="6">CCFEE 5312</strain>
    </source>
</reference>
<dbReference type="Pfam" id="PF01922">
    <property type="entry name" value="SRP19"/>
    <property type="match status" value="1"/>
</dbReference>
<keyword evidence="2" id="KW-0963">Cytoplasm</keyword>
<accession>A0AAJ0LVY7</accession>
<dbReference type="GO" id="GO:0006617">
    <property type="term" value="P:SRP-dependent cotranslational protein targeting to membrane, signal sequence recognition"/>
    <property type="evidence" value="ECO:0007669"/>
    <property type="project" value="TreeGrafter"/>
</dbReference>
<feature type="compositionally biased region" description="Acidic residues" evidence="5">
    <location>
        <begin position="9"/>
        <end position="21"/>
    </location>
</feature>
<dbReference type="GO" id="GO:0005786">
    <property type="term" value="C:signal recognition particle, endoplasmic reticulum targeting"/>
    <property type="evidence" value="ECO:0007669"/>
    <property type="project" value="UniProtKB-KW"/>
</dbReference>
<keyword evidence="7" id="KW-1185">Reference proteome</keyword>
<evidence type="ECO:0000256" key="3">
    <source>
        <dbReference type="ARBA" id="ARBA00023135"/>
    </source>
</evidence>
<dbReference type="SUPFAM" id="SSF69695">
    <property type="entry name" value="SRP19"/>
    <property type="match status" value="1"/>
</dbReference>
<keyword evidence="3" id="KW-0733">Signal recognition particle</keyword>
<proteinExistence type="predicted"/>
<dbReference type="Gene3D" id="3.30.56.30">
    <property type="entry name" value="Signal recognition particle, SRP19-like subunit"/>
    <property type="match status" value="1"/>
</dbReference>
<feature type="region of interest" description="Disordered" evidence="5">
    <location>
        <begin position="59"/>
        <end position="86"/>
    </location>
</feature>
<evidence type="ECO:0000313" key="7">
    <source>
        <dbReference type="Proteomes" id="UP001271007"/>
    </source>
</evidence>
<dbReference type="Proteomes" id="UP001271007">
    <property type="component" value="Unassembled WGS sequence"/>
</dbReference>
<dbReference type="PANTHER" id="PTHR17453:SF0">
    <property type="entry name" value="SIGNAL RECOGNITION PARTICLE 19 KDA PROTEIN"/>
    <property type="match status" value="1"/>
</dbReference>
<name>A0AAJ0LVY7_9PEZI</name>
<feature type="region of interest" description="Disordered" evidence="5">
    <location>
        <begin position="1"/>
        <end position="21"/>
    </location>
</feature>
<dbReference type="InterPro" id="IPR002778">
    <property type="entry name" value="Signal_recog_particle_SRP19"/>
</dbReference>
<keyword evidence="4" id="KW-0687">Ribonucleoprotein</keyword>
<evidence type="ECO:0000313" key="6">
    <source>
        <dbReference type="EMBL" id="KAK3057525.1"/>
    </source>
</evidence>
<evidence type="ECO:0000256" key="2">
    <source>
        <dbReference type="ARBA" id="ARBA00022490"/>
    </source>
</evidence>
<dbReference type="AlphaFoldDB" id="A0AAJ0LVY7"/>